<evidence type="ECO:0000313" key="1">
    <source>
        <dbReference type="EMBL" id="DAF65384.1"/>
    </source>
</evidence>
<proteinExistence type="predicted"/>
<reference evidence="1" key="1">
    <citation type="journal article" date="2021" name="Proc. Natl. Acad. Sci. U.S.A.">
        <title>A Catalog of Tens of Thousands of Viruses from Human Metagenomes Reveals Hidden Associations with Chronic Diseases.</title>
        <authorList>
            <person name="Tisza M.J."/>
            <person name="Buck C.B."/>
        </authorList>
    </citation>
    <scope>NUCLEOTIDE SEQUENCE</scope>
    <source>
        <strain evidence="1">CtbbV81</strain>
    </source>
</reference>
<sequence length="40" mass="4286">MNKGASNVPDGFHILWSSGPFVATARARIATAEEVTLELQ</sequence>
<name>A0A8S5TQI2_9CAUD</name>
<dbReference type="EMBL" id="BK032878">
    <property type="protein sequence ID" value="DAF65384.1"/>
    <property type="molecule type" value="Genomic_DNA"/>
</dbReference>
<accession>A0A8S5TQI2</accession>
<protein>
    <submittedName>
        <fullName evidence="1">Uncharacterized protein</fullName>
    </submittedName>
</protein>
<organism evidence="1">
    <name type="scientific">Siphoviridae sp. ctbbV81</name>
    <dbReference type="NCBI Taxonomy" id="2827900"/>
    <lineage>
        <taxon>Viruses</taxon>
        <taxon>Duplodnaviria</taxon>
        <taxon>Heunggongvirae</taxon>
        <taxon>Uroviricota</taxon>
        <taxon>Caudoviricetes</taxon>
    </lineage>
</organism>